<comment type="similarity">
    <text evidence="1">Belongs to the ComF/GntX family.</text>
</comment>
<dbReference type="InterPro" id="IPR000836">
    <property type="entry name" value="PRTase_dom"/>
</dbReference>
<dbReference type="Proteomes" id="UP000679498">
    <property type="component" value="Chromosome"/>
</dbReference>
<dbReference type="PANTHER" id="PTHR47505:SF1">
    <property type="entry name" value="DNA UTILIZATION PROTEIN YHGH"/>
    <property type="match status" value="1"/>
</dbReference>
<organism evidence="3 4">
    <name type="scientific">Exiguobacterium acetylicum</name>
    <name type="common">Brevibacterium acetylicum</name>
    <dbReference type="NCBI Taxonomy" id="41170"/>
    <lineage>
        <taxon>Bacteria</taxon>
        <taxon>Bacillati</taxon>
        <taxon>Bacillota</taxon>
        <taxon>Bacilli</taxon>
        <taxon>Bacillales</taxon>
        <taxon>Bacillales Family XII. Incertae Sedis</taxon>
        <taxon>Exiguobacterium</taxon>
    </lineage>
</organism>
<feature type="domain" description="Phosphoribosyltransferase" evidence="2">
    <location>
        <begin position="166"/>
        <end position="211"/>
    </location>
</feature>
<evidence type="ECO:0000313" key="3">
    <source>
        <dbReference type="EMBL" id="QWB29587.1"/>
    </source>
</evidence>
<keyword evidence="4" id="KW-1185">Reference proteome</keyword>
<reference evidence="3 4" key="1">
    <citation type="submission" date="2021-05" db="EMBL/GenBank/DDBJ databases">
        <title>Biocontrol using Exiguobacterium acetylicum SI17 against litchi downy blight caused by Peronophythora litchii.</title>
        <authorList>
            <person name="Zheng L."/>
        </authorList>
    </citation>
    <scope>NUCLEOTIDE SEQUENCE [LARGE SCALE GENOMIC DNA]</scope>
    <source>
        <strain evidence="3 4">SI17</strain>
    </source>
</reference>
<gene>
    <name evidence="3" type="ORF">KKI46_13470</name>
</gene>
<name>A0ABX8G8T4_EXIAC</name>
<dbReference type="InterPro" id="IPR029057">
    <property type="entry name" value="PRTase-like"/>
</dbReference>
<dbReference type="Gene3D" id="3.40.50.2020">
    <property type="match status" value="1"/>
</dbReference>
<accession>A0ABX8G8T4</accession>
<dbReference type="InterPro" id="IPR051910">
    <property type="entry name" value="ComF/GntX_DNA_util-trans"/>
</dbReference>
<dbReference type="SUPFAM" id="SSF53271">
    <property type="entry name" value="PRTase-like"/>
    <property type="match status" value="1"/>
</dbReference>
<protein>
    <submittedName>
        <fullName evidence="3">ComF family protein</fullName>
    </submittedName>
</protein>
<proteinExistence type="inferred from homology"/>
<dbReference type="Pfam" id="PF00156">
    <property type="entry name" value="Pribosyltran"/>
    <property type="match status" value="1"/>
</dbReference>
<dbReference type="PANTHER" id="PTHR47505">
    <property type="entry name" value="DNA UTILIZATION PROTEIN YHGH"/>
    <property type="match status" value="1"/>
</dbReference>
<evidence type="ECO:0000259" key="2">
    <source>
        <dbReference type="Pfam" id="PF00156"/>
    </source>
</evidence>
<evidence type="ECO:0000313" key="4">
    <source>
        <dbReference type="Proteomes" id="UP000679498"/>
    </source>
</evidence>
<sequence length="213" mass="24084">MNRCLFCQEVYLPSWELGNLWTRQVTCPTCKIKFVKRGECVDCGKPGPVCCADCAEWRRQGLTLQTAPLYLYNDAAKDFMHRFKFLGDTALLEMFTDDLKKVKIKQAVLVPIPLSAERLSDRRFNQAELIARRMRGKIVPCLSRLDGPEQSKAGRQARLARSNPFCVTSDVKGKNIVLIDDVYTTGATLRQAMFRLKEAGAKEISAVTLFRSV</sequence>
<dbReference type="CDD" id="cd06223">
    <property type="entry name" value="PRTases_typeI"/>
    <property type="match status" value="1"/>
</dbReference>
<evidence type="ECO:0000256" key="1">
    <source>
        <dbReference type="ARBA" id="ARBA00008007"/>
    </source>
</evidence>
<dbReference type="EMBL" id="CP075897">
    <property type="protein sequence ID" value="QWB29587.1"/>
    <property type="molecule type" value="Genomic_DNA"/>
</dbReference>